<keyword evidence="8" id="KW-0915">Sodium</keyword>
<keyword evidence="6" id="KW-0769">Symport</keyword>
<evidence type="ECO:0000256" key="8">
    <source>
        <dbReference type="ARBA" id="ARBA00023053"/>
    </source>
</evidence>
<keyword evidence="3" id="KW-0813">Transport</keyword>
<evidence type="ECO:0000256" key="7">
    <source>
        <dbReference type="ARBA" id="ARBA00022989"/>
    </source>
</evidence>
<sequence>MDAKAIWLFVFVGLYWGYCIFWGIKGALATKTASDYFISGRSVPMWVFILAATATSWSGWTFVGHPGLLYHTGMQYGYIGLYAIGIPISGMLFLKRQWMLGRRWGFVTPGEMYHSYFQSNTMVWLVVIVATIFAVPYLGIQLRASGFLFNVLTDGALGVTFGMWALSAIVLFYVASGGLRAVAYVDALQCVLLLFGMTAISFIAISYMGSIGDLARSIAAASQWDLVTGGESAGRPGLTPAGHSGYVATPGVIQWVSGVGDAQGGAWTSVMVLSYMMSMAGIMASPSFTMWAFSNKDPRPFAPQQTWASGLISGAVIVVLLAVQAMAGHGLGANTDLVRDIYNPEYEETLGQYRDLYASPDDVVLQRGLIATQNPELSRDEVAARIDQGLAAVRAGQDPREVAGWVDLRREGGGDSGLVPQLMGLLEAVAPWFVGLLAVCALGAFQSTGAAYMSTTSGIYTRDVLRRFINPNVSHNMQKQVGRGVVTLLVLAALTVATFTTDALVLLGGMAVALGLQMWVPLIAVCYWPWLTRQGVVAGLIVGIVAVLMTENLGLAVVAALGIDVPWGRWPLTIHSGGWGIMLNMLTAIAVSAVTQDARETQHRMGFHSWLREHAGLPEDKRRLIPVAWGIVAIYYIFAIGPGNIIGTYLFGDPNNPATWWVFGFPSIYVYQIVCWLFGVGMLWFLCYKMEMSTVPKREIEILYDEDASTPQKGGDVQLGDGLKATT</sequence>
<dbReference type="STRING" id="108003.B1C78_14595"/>
<feature type="transmembrane region" description="Helical" evidence="14">
    <location>
        <begin position="669"/>
        <end position="688"/>
    </location>
</feature>
<organism evidence="15 16">
    <name type="scientific">Thioalkalivibrio denitrificans</name>
    <dbReference type="NCBI Taxonomy" id="108003"/>
    <lineage>
        <taxon>Bacteria</taxon>
        <taxon>Pseudomonadati</taxon>
        <taxon>Pseudomonadota</taxon>
        <taxon>Gammaproteobacteria</taxon>
        <taxon>Chromatiales</taxon>
        <taxon>Ectothiorhodospiraceae</taxon>
        <taxon>Thioalkalivibrio</taxon>
    </lineage>
</organism>
<dbReference type="GO" id="GO:0015293">
    <property type="term" value="F:symporter activity"/>
    <property type="evidence" value="ECO:0007669"/>
    <property type="project" value="UniProtKB-KW"/>
</dbReference>
<evidence type="ECO:0000256" key="3">
    <source>
        <dbReference type="ARBA" id="ARBA00022448"/>
    </source>
</evidence>
<protein>
    <submittedName>
        <fullName evidence="15">Sodium:solute symporter</fullName>
    </submittedName>
</protein>
<dbReference type="OrthoDB" id="9803348at2"/>
<feature type="transmembrane region" description="Helical" evidence="14">
    <location>
        <begin position="187"/>
        <end position="208"/>
    </location>
</feature>
<proteinExistence type="inferred from homology"/>
<evidence type="ECO:0000256" key="12">
    <source>
        <dbReference type="ARBA" id="ARBA00033708"/>
    </source>
</evidence>
<feature type="transmembrane region" description="Helical" evidence="14">
    <location>
        <begin position="6"/>
        <end position="24"/>
    </location>
</feature>
<dbReference type="RefSeq" id="WP_077279889.1">
    <property type="nucleotide sequence ID" value="NZ_MVBK01000099.1"/>
</dbReference>
<accession>A0A1V3NC30</accession>
<evidence type="ECO:0000313" key="15">
    <source>
        <dbReference type="EMBL" id="OOG22657.1"/>
    </source>
</evidence>
<feature type="transmembrane region" description="Helical" evidence="14">
    <location>
        <begin position="272"/>
        <end position="294"/>
    </location>
</feature>
<evidence type="ECO:0000256" key="9">
    <source>
        <dbReference type="ARBA" id="ARBA00023065"/>
    </source>
</evidence>
<keyword evidence="16" id="KW-1185">Reference proteome</keyword>
<evidence type="ECO:0000256" key="6">
    <source>
        <dbReference type="ARBA" id="ARBA00022847"/>
    </source>
</evidence>
<dbReference type="GO" id="GO:0005886">
    <property type="term" value="C:plasma membrane"/>
    <property type="evidence" value="ECO:0007669"/>
    <property type="project" value="UniProtKB-SubCell"/>
</dbReference>
<comment type="subcellular location">
    <subcellularLocation>
        <location evidence="1">Cell membrane</location>
        <topology evidence="1">Multi-pass membrane protein</topology>
    </subcellularLocation>
</comment>
<feature type="transmembrane region" description="Helical" evidence="14">
    <location>
        <begin position="432"/>
        <end position="460"/>
    </location>
</feature>
<feature type="transmembrane region" description="Helical" evidence="14">
    <location>
        <begin position="75"/>
        <end position="94"/>
    </location>
</feature>
<dbReference type="GO" id="GO:0006814">
    <property type="term" value="P:sodium ion transport"/>
    <property type="evidence" value="ECO:0007669"/>
    <property type="project" value="UniProtKB-KW"/>
</dbReference>
<dbReference type="InterPro" id="IPR050277">
    <property type="entry name" value="Sodium:Solute_Symporter"/>
</dbReference>
<name>A0A1V3NC30_9GAMM</name>
<evidence type="ECO:0000256" key="10">
    <source>
        <dbReference type="ARBA" id="ARBA00023136"/>
    </source>
</evidence>
<dbReference type="InterPro" id="IPR038377">
    <property type="entry name" value="Na/Glc_symporter_sf"/>
</dbReference>
<evidence type="ECO:0000256" key="1">
    <source>
        <dbReference type="ARBA" id="ARBA00004651"/>
    </source>
</evidence>
<feature type="transmembrane region" description="Helical" evidence="14">
    <location>
        <begin position="481"/>
        <end position="499"/>
    </location>
</feature>
<evidence type="ECO:0000256" key="14">
    <source>
        <dbReference type="SAM" id="Phobius"/>
    </source>
</evidence>
<comment type="caution">
    <text evidence="15">The sequence shown here is derived from an EMBL/GenBank/DDBJ whole genome shotgun (WGS) entry which is preliminary data.</text>
</comment>
<evidence type="ECO:0000256" key="2">
    <source>
        <dbReference type="ARBA" id="ARBA00006434"/>
    </source>
</evidence>
<feature type="transmembrane region" description="Helical" evidence="14">
    <location>
        <begin position="306"/>
        <end position="327"/>
    </location>
</feature>
<keyword evidence="7 14" id="KW-1133">Transmembrane helix</keyword>
<dbReference type="Gene3D" id="1.20.1730.10">
    <property type="entry name" value="Sodium/glucose cotransporter"/>
    <property type="match status" value="1"/>
</dbReference>
<dbReference type="PROSITE" id="PS50283">
    <property type="entry name" value="NA_SOLUT_SYMP_3"/>
    <property type="match status" value="1"/>
</dbReference>
<dbReference type="AlphaFoldDB" id="A0A1V3NC30"/>
<dbReference type="CDD" id="cd10322">
    <property type="entry name" value="SLC5sbd"/>
    <property type="match status" value="1"/>
</dbReference>
<feature type="transmembrane region" description="Helical" evidence="14">
    <location>
        <begin position="155"/>
        <end position="175"/>
    </location>
</feature>
<dbReference type="InterPro" id="IPR001734">
    <property type="entry name" value="Na/solute_symporter"/>
</dbReference>
<feature type="transmembrane region" description="Helical" evidence="14">
    <location>
        <begin position="45"/>
        <end position="63"/>
    </location>
</feature>
<evidence type="ECO:0000256" key="4">
    <source>
        <dbReference type="ARBA" id="ARBA00022475"/>
    </source>
</evidence>
<dbReference type="PANTHER" id="PTHR48086:SF3">
    <property type="entry name" value="SODIUM_PROLINE SYMPORTER"/>
    <property type="match status" value="1"/>
</dbReference>
<evidence type="ECO:0000256" key="11">
    <source>
        <dbReference type="ARBA" id="ARBA00023201"/>
    </source>
</evidence>
<keyword evidence="9" id="KW-0406">Ion transport</keyword>
<dbReference type="Pfam" id="PF00474">
    <property type="entry name" value="SSF"/>
    <property type="match status" value="2"/>
</dbReference>
<keyword evidence="11" id="KW-0739">Sodium transport</keyword>
<keyword evidence="5 14" id="KW-0812">Transmembrane</keyword>
<keyword evidence="10 14" id="KW-0472">Membrane</keyword>
<gene>
    <name evidence="15" type="ORF">B1C78_14595</name>
</gene>
<evidence type="ECO:0000256" key="13">
    <source>
        <dbReference type="RuleBase" id="RU362091"/>
    </source>
</evidence>
<dbReference type="PANTHER" id="PTHR48086">
    <property type="entry name" value="SODIUM/PROLINE SYMPORTER-RELATED"/>
    <property type="match status" value="1"/>
</dbReference>
<comment type="catalytic activity">
    <reaction evidence="12">
        <text>L-proline(in) + Na(+)(in) = L-proline(out) + Na(+)(out)</text>
        <dbReference type="Rhea" id="RHEA:28967"/>
        <dbReference type="ChEBI" id="CHEBI:29101"/>
        <dbReference type="ChEBI" id="CHEBI:60039"/>
    </reaction>
</comment>
<evidence type="ECO:0000256" key="5">
    <source>
        <dbReference type="ARBA" id="ARBA00022692"/>
    </source>
</evidence>
<reference evidence="15 16" key="1">
    <citation type="submission" date="2017-02" db="EMBL/GenBank/DDBJ databases">
        <title>Genomic diversity within the haloalkaliphilic genus Thioalkalivibrio.</title>
        <authorList>
            <person name="Ahn A.-C."/>
            <person name="Meier-Kolthoff J."/>
            <person name="Overmars L."/>
            <person name="Richter M."/>
            <person name="Woyke T."/>
            <person name="Sorokin D.Y."/>
            <person name="Muyzer G."/>
        </authorList>
    </citation>
    <scope>NUCLEOTIDE SEQUENCE [LARGE SCALE GENOMIC DNA]</scope>
    <source>
        <strain evidence="15 16">ALJD</strain>
    </source>
</reference>
<feature type="transmembrane region" description="Helical" evidence="14">
    <location>
        <begin position="122"/>
        <end position="140"/>
    </location>
</feature>
<dbReference type="Proteomes" id="UP000189462">
    <property type="component" value="Unassembled WGS sequence"/>
</dbReference>
<dbReference type="EMBL" id="MVBK01000099">
    <property type="protein sequence ID" value="OOG22657.1"/>
    <property type="molecule type" value="Genomic_DNA"/>
</dbReference>
<feature type="transmembrane region" description="Helical" evidence="14">
    <location>
        <begin position="505"/>
        <end position="530"/>
    </location>
</feature>
<keyword evidence="4" id="KW-1003">Cell membrane</keyword>
<evidence type="ECO:0000313" key="16">
    <source>
        <dbReference type="Proteomes" id="UP000189462"/>
    </source>
</evidence>
<feature type="transmembrane region" description="Helical" evidence="14">
    <location>
        <begin position="537"/>
        <end position="562"/>
    </location>
</feature>
<feature type="transmembrane region" description="Helical" evidence="14">
    <location>
        <begin position="574"/>
        <end position="595"/>
    </location>
</feature>
<comment type="similarity">
    <text evidence="2 13">Belongs to the sodium:solute symporter (SSF) (TC 2.A.21) family.</text>
</comment>
<feature type="transmembrane region" description="Helical" evidence="14">
    <location>
        <begin position="627"/>
        <end position="649"/>
    </location>
</feature>